<keyword evidence="1" id="KW-1185">Reference proteome</keyword>
<evidence type="ECO:0000313" key="1">
    <source>
        <dbReference type="Proteomes" id="UP000887565"/>
    </source>
</evidence>
<dbReference type="AlphaFoldDB" id="A0A915KBS1"/>
<organism evidence="1 2">
    <name type="scientific">Romanomermis culicivorax</name>
    <name type="common">Nematode worm</name>
    <dbReference type="NCBI Taxonomy" id="13658"/>
    <lineage>
        <taxon>Eukaryota</taxon>
        <taxon>Metazoa</taxon>
        <taxon>Ecdysozoa</taxon>
        <taxon>Nematoda</taxon>
        <taxon>Enoplea</taxon>
        <taxon>Dorylaimia</taxon>
        <taxon>Mermithida</taxon>
        <taxon>Mermithoidea</taxon>
        <taxon>Mermithidae</taxon>
        <taxon>Romanomermis</taxon>
    </lineage>
</organism>
<sequence length="102" mass="11727">MCPVINVLFYVLIDNPKYFAMIFDGNSYFSNTLFEKDEHTQKVRYGEKLMLVMALFLFRGDPLADVPKVKNSDRVINTRDNVKRPSISKTEVSLAPCKKHPA</sequence>
<name>A0A915KBS1_ROMCU</name>
<dbReference type="WBParaSite" id="nRc.2.0.1.t35815-RA">
    <property type="protein sequence ID" value="nRc.2.0.1.t35815-RA"/>
    <property type="gene ID" value="nRc.2.0.1.g35815"/>
</dbReference>
<accession>A0A915KBS1</accession>
<dbReference type="Proteomes" id="UP000887565">
    <property type="component" value="Unplaced"/>
</dbReference>
<reference evidence="2" key="1">
    <citation type="submission" date="2022-11" db="UniProtKB">
        <authorList>
            <consortium name="WormBaseParasite"/>
        </authorList>
    </citation>
    <scope>IDENTIFICATION</scope>
</reference>
<protein>
    <submittedName>
        <fullName evidence="2">Uncharacterized protein</fullName>
    </submittedName>
</protein>
<evidence type="ECO:0000313" key="2">
    <source>
        <dbReference type="WBParaSite" id="nRc.2.0.1.t35815-RA"/>
    </source>
</evidence>
<proteinExistence type="predicted"/>